<proteinExistence type="predicted"/>
<comment type="caution">
    <text evidence="1">The sequence shown here is derived from an EMBL/GenBank/DDBJ whole genome shotgun (WGS) entry which is preliminary data.</text>
</comment>
<gene>
    <name evidence="1" type="ORF">BcabD6B2_41600</name>
</gene>
<dbReference type="Proteomes" id="UP001497744">
    <property type="component" value="Unassembled WGS sequence"/>
</dbReference>
<evidence type="ECO:0000313" key="1">
    <source>
        <dbReference type="EMBL" id="GIX64725.1"/>
    </source>
</evidence>
<reference evidence="1 2" key="1">
    <citation type="submission" date="2021-06" db="EMBL/GenBank/DDBJ databases">
        <title>Genome sequence of Babesia caballi.</title>
        <authorList>
            <person name="Yamagishi J."/>
            <person name="Kidaka T."/>
            <person name="Ochi A."/>
        </authorList>
    </citation>
    <scope>NUCLEOTIDE SEQUENCE [LARGE SCALE GENOMIC DNA]</scope>
    <source>
        <strain evidence="1">USDA-D6B2</strain>
    </source>
</reference>
<dbReference type="RefSeq" id="XP_067716794.1">
    <property type="nucleotide sequence ID" value="XM_067860693.1"/>
</dbReference>
<protein>
    <submittedName>
        <fullName evidence="1">Variant erythrocyte surface antigen-1 family protein</fullName>
    </submittedName>
</protein>
<organism evidence="1 2">
    <name type="scientific">Babesia caballi</name>
    <dbReference type="NCBI Taxonomy" id="5871"/>
    <lineage>
        <taxon>Eukaryota</taxon>
        <taxon>Sar</taxon>
        <taxon>Alveolata</taxon>
        <taxon>Apicomplexa</taxon>
        <taxon>Aconoidasida</taxon>
        <taxon>Piroplasmida</taxon>
        <taxon>Babesiidae</taxon>
        <taxon>Babesia</taxon>
    </lineage>
</organism>
<sequence>MVEQHTSLNYPPKSLKYGIDWVLCMSGNDGRDGGEGKKAIKKLAEKVMSLLMVQLDDNRGIGMVNGISAATLLAGDASSRGHKPIESLGNGLRMFVGYPNGIGKQNYEYSYRVEKQSDSIGDDAAKIFLGLTPLLFFGLGFLCWKCDNKWSKHNLSSSHLMNFLHNMGFSNQLNGGKTGFHIASNAFTLFTEFRGVAPMPSTYPFFLKEVGEKAFKGFKTDPNSYPLYTLYFFAYYYLKYLNPCNIADTVNGLPTTNDGIKETLQWLETAVKNLDLQEFEDLITAYSTLRTEITEAMDVESTSSDPSSHAAPVAGTLSTLGLGSGAAAAYMFNLGGAKTLVNGLLRIG</sequence>
<accession>A0AAV4LYN6</accession>
<dbReference type="EMBL" id="BPLF01000003">
    <property type="protein sequence ID" value="GIX64725.1"/>
    <property type="molecule type" value="Genomic_DNA"/>
</dbReference>
<dbReference type="AlphaFoldDB" id="A0AAV4LYN6"/>
<name>A0AAV4LYN6_BABCB</name>
<dbReference type="GeneID" id="94196206"/>
<keyword evidence="2" id="KW-1185">Reference proteome</keyword>
<evidence type="ECO:0000313" key="2">
    <source>
        <dbReference type="Proteomes" id="UP001497744"/>
    </source>
</evidence>